<dbReference type="GO" id="GO:0016829">
    <property type="term" value="F:lyase activity"/>
    <property type="evidence" value="ECO:0007669"/>
    <property type="project" value="InterPro"/>
</dbReference>
<name>A0A1M5WXL6_9BACT</name>
<dbReference type="Proteomes" id="UP000184139">
    <property type="component" value="Unassembled WGS sequence"/>
</dbReference>
<comment type="similarity">
    <text evidence="1">Belongs to the PrpD family.</text>
</comment>
<dbReference type="PANTHER" id="PTHR16943">
    <property type="entry name" value="2-METHYLCITRATE DEHYDRATASE-RELATED"/>
    <property type="match status" value="1"/>
</dbReference>
<evidence type="ECO:0000313" key="5">
    <source>
        <dbReference type="Proteomes" id="UP000184139"/>
    </source>
</evidence>
<reference evidence="4 5" key="1">
    <citation type="submission" date="2016-11" db="EMBL/GenBank/DDBJ databases">
        <authorList>
            <person name="Jaros S."/>
            <person name="Januszkiewicz K."/>
            <person name="Wedrychowicz H."/>
        </authorList>
    </citation>
    <scope>NUCLEOTIDE SEQUENCE [LARGE SCALE GENOMIC DNA]</scope>
    <source>
        <strain evidence="4 5">DSM 9705</strain>
    </source>
</reference>
<dbReference type="InterPro" id="IPR042183">
    <property type="entry name" value="MmgE/PrpD_sf_1"/>
</dbReference>
<dbReference type="InterPro" id="IPR005656">
    <property type="entry name" value="MmgE_PrpD"/>
</dbReference>
<evidence type="ECO:0000259" key="3">
    <source>
        <dbReference type="Pfam" id="PF19305"/>
    </source>
</evidence>
<sequence length="465" mass="49225">MELTREIVRRCQQITCSKLDEAVRDRVAYLLLDYLGVALRGTLSDSSQPIQRFLLGRAAGPSAVPVCGTGLRADAPYAALALGTAAHSLELDDVVNAASLHPAVSVMSAALAAGYLAESSGARLIEAIVAGYEVTVKLGIALDPAAHYAQGFHPTGTCGTMGAAIAAACMLGLDEQQMTNALGIAGSQAAGSMEFLADGSFTKRLHAGWSAHAGVIAALLAAEGFTGPASIIEGKFGFLHAYSPASDSSKVLAGWARPWEVMNTSIKPHACCRYKQGAIDCILQLAREQQIGPDDVERIEVAILQAGFALVADPPELKANPQSVVDAQFSMPFGAAVALCNGNAFLNQYCLENVNSEEVRALMKRVHCVRDETIEKDFPRKWPASVAIVTTDGRTCRCRLDHPKGDPENPLTWDEIIVKFNSLAGDVVDSQRCEAIVARVRAIEACPSVRELLSGLCVPPVSEGV</sequence>
<dbReference type="InterPro" id="IPR045336">
    <property type="entry name" value="MmgE_PrpD_N"/>
</dbReference>
<dbReference type="SUPFAM" id="SSF103378">
    <property type="entry name" value="2-methylcitrate dehydratase PrpD"/>
    <property type="match status" value="1"/>
</dbReference>
<dbReference type="InterPro" id="IPR042188">
    <property type="entry name" value="MmgE/PrpD_sf_2"/>
</dbReference>
<gene>
    <name evidence="4" type="ORF">SAMN02745124_02607</name>
</gene>
<evidence type="ECO:0000313" key="4">
    <source>
        <dbReference type="EMBL" id="SHH92240.1"/>
    </source>
</evidence>
<feature type="domain" description="MmgE/PrpD N-terminal" evidence="2">
    <location>
        <begin position="6"/>
        <end position="246"/>
    </location>
</feature>
<evidence type="ECO:0000259" key="2">
    <source>
        <dbReference type="Pfam" id="PF03972"/>
    </source>
</evidence>
<dbReference type="EMBL" id="FQXS01000015">
    <property type="protein sequence ID" value="SHH92240.1"/>
    <property type="molecule type" value="Genomic_DNA"/>
</dbReference>
<keyword evidence="5" id="KW-1185">Reference proteome</keyword>
<proteinExistence type="inferred from homology"/>
<accession>A0A1M5WXL6</accession>
<dbReference type="OrthoDB" id="9795089at2"/>
<dbReference type="Pfam" id="PF03972">
    <property type="entry name" value="MmgE_PrpD_N"/>
    <property type="match status" value="1"/>
</dbReference>
<feature type="domain" description="MmgE/PrpD C-terminal" evidence="3">
    <location>
        <begin position="269"/>
        <end position="439"/>
    </location>
</feature>
<dbReference type="Gene3D" id="3.30.1330.120">
    <property type="entry name" value="2-methylcitrate dehydratase PrpD"/>
    <property type="match status" value="1"/>
</dbReference>
<dbReference type="RefSeq" id="WP_073376682.1">
    <property type="nucleotide sequence ID" value="NZ_FQXS01000015.1"/>
</dbReference>
<dbReference type="PANTHER" id="PTHR16943:SF8">
    <property type="entry name" value="2-METHYLCITRATE DEHYDRATASE"/>
    <property type="match status" value="1"/>
</dbReference>
<dbReference type="InterPro" id="IPR036148">
    <property type="entry name" value="MmgE/PrpD_sf"/>
</dbReference>
<dbReference type="STRING" id="1121409.SAMN02745124_02607"/>
<organism evidence="4 5">
    <name type="scientific">Desulfofustis glycolicus DSM 9705</name>
    <dbReference type="NCBI Taxonomy" id="1121409"/>
    <lineage>
        <taxon>Bacteria</taxon>
        <taxon>Pseudomonadati</taxon>
        <taxon>Thermodesulfobacteriota</taxon>
        <taxon>Desulfobulbia</taxon>
        <taxon>Desulfobulbales</taxon>
        <taxon>Desulfocapsaceae</taxon>
        <taxon>Desulfofustis</taxon>
    </lineage>
</organism>
<dbReference type="InterPro" id="IPR045337">
    <property type="entry name" value="MmgE_PrpD_C"/>
</dbReference>
<evidence type="ECO:0000256" key="1">
    <source>
        <dbReference type="ARBA" id="ARBA00006174"/>
    </source>
</evidence>
<dbReference type="Gene3D" id="1.10.4100.10">
    <property type="entry name" value="2-methylcitrate dehydratase PrpD"/>
    <property type="match status" value="1"/>
</dbReference>
<dbReference type="Pfam" id="PF19305">
    <property type="entry name" value="MmgE_PrpD_C"/>
    <property type="match status" value="1"/>
</dbReference>
<protein>
    <submittedName>
        <fullName evidence="4">2-methylcitrate dehydratase PrpD</fullName>
    </submittedName>
</protein>
<dbReference type="AlphaFoldDB" id="A0A1M5WXL6"/>